<dbReference type="Proteomes" id="UP000232003">
    <property type="component" value="Chromosome"/>
</dbReference>
<evidence type="ECO:0000313" key="2">
    <source>
        <dbReference type="Proteomes" id="UP000232003"/>
    </source>
</evidence>
<dbReference type="KEGG" id="nfl:COO91_06897"/>
<name>A0A2K8SZT6_9NOSO</name>
<evidence type="ECO:0000313" key="1">
    <source>
        <dbReference type="EMBL" id="AUB40863.1"/>
    </source>
</evidence>
<gene>
    <name evidence="1" type="ORF">COO91_06897</name>
</gene>
<organism evidence="1 2">
    <name type="scientific">Nostoc flagelliforme CCNUN1</name>
    <dbReference type="NCBI Taxonomy" id="2038116"/>
    <lineage>
        <taxon>Bacteria</taxon>
        <taxon>Bacillati</taxon>
        <taxon>Cyanobacteriota</taxon>
        <taxon>Cyanophyceae</taxon>
        <taxon>Nostocales</taxon>
        <taxon>Nostocaceae</taxon>
        <taxon>Nostoc</taxon>
    </lineage>
</organism>
<keyword evidence="2" id="KW-1185">Reference proteome</keyword>
<dbReference type="AlphaFoldDB" id="A0A2K8SZT6"/>
<dbReference type="EMBL" id="CP024785">
    <property type="protein sequence ID" value="AUB40863.1"/>
    <property type="molecule type" value="Genomic_DNA"/>
</dbReference>
<sequence>METLYLVKKFLGGVISNQTQEGKLHLEQTTTSYSRENTYEN</sequence>
<proteinExistence type="predicted"/>
<accession>A0A2K8SZT6</accession>
<reference evidence="1 2" key="1">
    <citation type="submission" date="2017-11" db="EMBL/GenBank/DDBJ databases">
        <title>Complete genome of a free-living desiccation-tolerant cyanobacterium and its photosynthetic adaptation to extreme terrestrial habitat.</title>
        <authorList>
            <person name="Shang J."/>
        </authorList>
    </citation>
    <scope>NUCLEOTIDE SEQUENCE [LARGE SCALE GENOMIC DNA]</scope>
    <source>
        <strain evidence="1 2">CCNUN1</strain>
    </source>
</reference>
<protein>
    <submittedName>
        <fullName evidence="1">Uncharacterized protein</fullName>
    </submittedName>
</protein>